<keyword evidence="2" id="KW-1185">Reference proteome</keyword>
<dbReference type="RefSeq" id="WP_086718690.1">
    <property type="nucleotide sequence ID" value="NZ_BLAG01000004.1"/>
</dbReference>
<dbReference type="EMBL" id="BLAG01000004">
    <property type="protein sequence ID" value="GES27916.1"/>
    <property type="molecule type" value="Genomic_DNA"/>
</dbReference>
<gene>
    <name evidence="1" type="ORF">San01_04030</name>
</gene>
<protein>
    <submittedName>
        <fullName evidence="1">Uncharacterized protein</fullName>
    </submittedName>
</protein>
<name>A0A5J4L9D2_9ACTN</name>
<evidence type="ECO:0000313" key="2">
    <source>
        <dbReference type="Proteomes" id="UP000325598"/>
    </source>
</evidence>
<sequence>MATVFTVLADTEADATADLSRLCRLLGLQPLGAPSVILGRGRWLARAVPAERPAEVEQSA</sequence>
<dbReference type="AlphaFoldDB" id="A0A5J4L9D2"/>
<organism evidence="1 2">
    <name type="scientific">Streptomyces angustmyceticus</name>
    <dbReference type="NCBI Taxonomy" id="285578"/>
    <lineage>
        <taxon>Bacteria</taxon>
        <taxon>Bacillati</taxon>
        <taxon>Actinomycetota</taxon>
        <taxon>Actinomycetes</taxon>
        <taxon>Kitasatosporales</taxon>
        <taxon>Streptomycetaceae</taxon>
        <taxon>Streptomyces</taxon>
    </lineage>
</organism>
<proteinExistence type="predicted"/>
<comment type="caution">
    <text evidence="1">The sequence shown here is derived from an EMBL/GenBank/DDBJ whole genome shotgun (WGS) entry which is preliminary data.</text>
</comment>
<reference evidence="1 2" key="1">
    <citation type="submission" date="2019-10" db="EMBL/GenBank/DDBJ databases">
        <title>Whole genome shotgun sequence of Streptomyces angustmyceticus NBRC 3934.</title>
        <authorList>
            <person name="Hosoyama A."/>
            <person name="Ichikawa N."/>
            <person name="Kimura A."/>
            <person name="Kitahashi Y."/>
            <person name="Komaki H."/>
            <person name="Uohara A."/>
        </authorList>
    </citation>
    <scope>NUCLEOTIDE SEQUENCE [LARGE SCALE GENOMIC DNA]</scope>
    <source>
        <strain evidence="1 2">NBRC 3934</strain>
    </source>
</reference>
<evidence type="ECO:0000313" key="1">
    <source>
        <dbReference type="EMBL" id="GES27916.1"/>
    </source>
</evidence>
<accession>A0A5J4L9D2</accession>
<dbReference type="Proteomes" id="UP000325598">
    <property type="component" value="Unassembled WGS sequence"/>
</dbReference>
<dbReference type="GeneID" id="96749689"/>